<dbReference type="EMBL" id="ASJR01000003">
    <property type="protein sequence ID" value="ERP38938.1"/>
    <property type="molecule type" value="Genomic_DNA"/>
</dbReference>
<dbReference type="Pfam" id="PF13277">
    <property type="entry name" value="YmdB"/>
    <property type="match status" value="1"/>
</dbReference>
<evidence type="ECO:0000256" key="1">
    <source>
        <dbReference type="PIRSR" id="PIRSR004789-50"/>
    </source>
</evidence>
<feature type="binding site" evidence="2">
    <location>
        <position position="176"/>
    </location>
    <ligand>
        <name>Fe cation</name>
        <dbReference type="ChEBI" id="CHEBI:24875"/>
        <label>2</label>
    </ligand>
</feature>
<dbReference type="PANTHER" id="PTHR36303:SF1">
    <property type="entry name" value="2',3'-CYCLIC-NUCLEOTIDE 2'-PHOSPHODIESTERASE"/>
    <property type="match status" value="1"/>
</dbReference>
<feature type="binding site" evidence="2">
    <location>
        <position position="40"/>
    </location>
    <ligand>
        <name>Fe cation</name>
        <dbReference type="ChEBI" id="CHEBI:24875"/>
        <label>1</label>
    </ligand>
</feature>
<dbReference type="STRING" id="1313304.CALK_0426"/>
<feature type="binding site" evidence="2">
    <location>
        <position position="151"/>
    </location>
    <ligand>
        <name>Fe cation</name>
        <dbReference type="ChEBI" id="CHEBI:24875"/>
        <label>2</label>
    </ligand>
</feature>
<protein>
    <submittedName>
        <fullName evidence="3">Metallophosphoesterase</fullName>
    </submittedName>
</protein>
<keyword evidence="4" id="KW-1185">Reference proteome</keyword>
<evidence type="ECO:0000256" key="2">
    <source>
        <dbReference type="PIRSR" id="PIRSR004789-51"/>
    </source>
</evidence>
<dbReference type="GO" id="GO:0046872">
    <property type="term" value="F:metal ion binding"/>
    <property type="evidence" value="ECO:0007669"/>
    <property type="project" value="UniProtKB-KW"/>
</dbReference>
<dbReference type="Proteomes" id="UP000017148">
    <property type="component" value="Unassembled WGS sequence"/>
</dbReference>
<proteinExistence type="predicted"/>
<feature type="binding site" evidence="2">
    <location>
        <position position="8"/>
    </location>
    <ligand>
        <name>Fe cation</name>
        <dbReference type="ChEBI" id="CHEBI:24875"/>
        <label>1</label>
    </ligand>
</feature>
<evidence type="ECO:0000313" key="3">
    <source>
        <dbReference type="EMBL" id="ERP38938.1"/>
    </source>
</evidence>
<dbReference type="InterPro" id="IPR029052">
    <property type="entry name" value="Metallo-depent_PP-like"/>
</dbReference>
<comment type="caution">
    <text evidence="3">The sequence shown here is derived from an EMBL/GenBank/DDBJ whole genome shotgun (WGS) entry which is preliminary data.</text>
</comment>
<feature type="binding site" evidence="2">
    <location>
        <position position="67"/>
    </location>
    <ligand>
        <name>Fe cation</name>
        <dbReference type="ChEBI" id="CHEBI:24875"/>
        <label>2</label>
    </ligand>
</feature>
<dbReference type="GO" id="GO:0004113">
    <property type="term" value="F:2',3'-cyclic-nucleotide 3'-phosphodiesterase activity"/>
    <property type="evidence" value="ECO:0007669"/>
    <property type="project" value="TreeGrafter"/>
</dbReference>
<feature type="active site" description="Proton donor" evidence="1">
    <location>
        <position position="68"/>
    </location>
</feature>
<gene>
    <name evidence="3" type="ORF">CALK_0426</name>
</gene>
<dbReference type="AlphaFoldDB" id="U7DBJ5"/>
<dbReference type="RefSeq" id="WP_022635966.1">
    <property type="nucleotide sequence ID" value="NZ_ASJR01000003.1"/>
</dbReference>
<reference evidence="3 4" key="1">
    <citation type="journal article" date="2013" name="Environ. Microbiol.">
        <title>Genome analysis of Chitinivibrio alkaliphilus gen. nov., sp. nov., a novel extremely haloalkaliphilic anaerobic chitinolytic bacterium from the candidate phylum Termite Group 3.</title>
        <authorList>
            <person name="Sorokin D.Y."/>
            <person name="Gumerov V.M."/>
            <person name="Rakitin A.L."/>
            <person name="Beletsky A.V."/>
            <person name="Damste J.S."/>
            <person name="Muyzer G."/>
            <person name="Mardanov A.V."/>
            <person name="Ravin N.V."/>
        </authorList>
    </citation>
    <scope>NUCLEOTIDE SEQUENCE [LARGE SCALE GENOMIC DNA]</scope>
    <source>
        <strain evidence="3 4">ACht1</strain>
    </source>
</reference>
<organism evidence="3 4">
    <name type="scientific">Chitinivibrio alkaliphilus ACht1</name>
    <dbReference type="NCBI Taxonomy" id="1313304"/>
    <lineage>
        <taxon>Bacteria</taxon>
        <taxon>Pseudomonadati</taxon>
        <taxon>Fibrobacterota</taxon>
        <taxon>Chitinivibrionia</taxon>
        <taxon>Chitinivibrionales</taxon>
        <taxon>Chitinivibrionaceae</taxon>
        <taxon>Chitinivibrio</taxon>
    </lineage>
</organism>
<dbReference type="PANTHER" id="PTHR36303">
    <property type="entry name" value="2',3'-CYCLIC-NUCLEOTIDE 2'-PHOSPHODIESTERASE"/>
    <property type="match status" value="1"/>
</dbReference>
<dbReference type="PATRIC" id="fig|1313304.3.peg.409"/>
<feature type="binding site" evidence="2">
    <location>
        <position position="178"/>
    </location>
    <ligand>
        <name>Fe cation</name>
        <dbReference type="ChEBI" id="CHEBI:24875"/>
        <label>1</label>
    </ligand>
</feature>
<dbReference type="eggNOG" id="COG1692">
    <property type="taxonomic scope" value="Bacteria"/>
</dbReference>
<dbReference type="InterPro" id="IPR005235">
    <property type="entry name" value="YmdB-like"/>
</dbReference>
<feature type="binding site" evidence="2">
    <location>
        <position position="39"/>
    </location>
    <ligand>
        <name>Fe cation</name>
        <dbReference type="ChEBI" id="CHEBI:24875"/>
        <label>1</label>
    </ligand>
</feature>
<keyword evidence="2" id="KW-0479">Metal-binding</keyword>
<accession>U7DBJ5</accession>
<name>U7DBJ5_9BACT</name>
<dbReference type="Gene3D" id="3.60.21.10">
    <property type="match status" value="1"/>
</dbReference>
<evidence type="ECO:0000313" key="4">
    <source>
        <dbReference type="Proteomes" id="UP000017148"/>
    </source>
</evidence>
<dbReference type="PIRSF" id="PIRSF004789">
    <property type="entry name" value="DR1281"/>
    <property type="match status" value="1"/>
</dbReference>
<feature type="binding site" evidence="2">
    <location>
        <position position="39"/>
    </location>
    <ligand>
        <name>Fe cation</name>
        <dbReference type="ChEBI" id="CHEBI:24875"/>
        <label>2</label>
    </ligand>
</feature>
<dbReference type="SUPFAM" id="SSF56300">
    <property type="entry name" value="Metallo-dependent phosphatases"/>
    <property type="match status" value="1"/>
</dbReference>
<sequence>MRILFVGDVFGDVGRRVLSEHLPRIKDEYCVDMVIANGENCAGGRGITPNYARKFRKYGVDIITGGNHSKEQEAVFSDPRCATYVLRPANSSSIAAGEGVLSFSCLGESVIVINLLGRIFLRGKRMCPFVAVDGILQKLSSEEKVILVDFHAEATSEKVCMAHYLDGRVSAVVGTHTHVQTNDARIFPHGTAFITDAGMTGPEFSAIGMKHEQVLDKILTGTNVPFTQAHAGAMFNGVLFDIDSKNGLATSVLPLFFRYY</sequence>
<dbReference type="OrthoDB" id="9801109at2"/>